<organism evidence="1 2">
    <name type="scientific">Candidatus Desantisbacteria bacterium CG23_combo_of_CG06-09_8_20_14_all_40_23</name>
    <dbReference type="NCBI Taxonomy" id="1974550"/>
    <lineage>
        <taxon>Bacteria</taxon>
        <taxon>Candidatus Desantisiibacteriota</taxon>
    </lineage>
</organism>
<dbReference type="EMBL" id="PCSH01000152">
    <property type="protein sequence ID" value="PIP39801.1"/>
    <property type="molecule type" value="Genomic_DNA"/>
</dbReference>
<dbReference type="Proteomes" id="UP000231067">
    <property type="component" value="Unassembled WGS sequence"/>
</dbReference>
<sequence>MIQKVVKKVNLSDYSEIKDNLTYWLSKSPEERVAAVEFLRKQYNGSSVRLQRSACVIQRT</sequence>
<proteinExistence type="predicted"/>
<reference evidence="1 2" key="1">
    <citation type="submission" date="2017-09" db="EMBL/GenBank/DDBJ databases">
        <title>Depth-based differentiation of microbial function through sediment-hosted aquifers and enrichment of novel symbionts in the deep terrestrial subsurface.</title>
        <authorList>
            <person name="Probst A.J."/>
            <person name="Ladd B."/>
            <person name="Jarett J.K."/>
            <person name="Geller-Mcgrath D.E."/>
            <person name="Sieber C.M."/>
            <person name="Emerson J.B."/>
            <person name="Anantharaman K."/>
            <person name="Thomas B.C."/>
            <person name="Malmstrom R."/>
            <person name="Stieglmeier M."/>
            <person name="Klingl A."/>
            <person name="Woyke T."/>
            <person name="Ryan C.M."/>
            <person name="Banfield J.F."/>
        </authorList>
    </citation>
    <scope>NUCLEOTIDE SEQUENCE [LARGE SCALE GENOMIC DNA]</scope>
    <source>
        <strain evidence="1">CG23_combo_of_CG06-09_8_20_14_all_40_23</strain>
    </source>
</reference>
<gene>
    <name evidence="1" type="ORF">COX18_08930</name>
</gene>
<evidence type="ECO:0000313" key="1">
    <source>
        <dbReference type="EMBL" id="PIP39801.1"/>
    </source>
</evidence>
<evidence type="ECO:0000313" key="2">
    <source>
        <dbReference type="Proteomes" id="UP000231067"/>
    </source>
</evidence>
<name>A0A2H0A355_9BACT</name>
<comment type="caution">
    <text evidence="1">The sequence shown here is derived from an EMBL/GenBank/DDBJ whole genome shotgun (WGS) entry which is preliminary data.</text>
</comment>
<accession>A0A2H0A355</accession>
<protein>
    <submittedName>
        <fullName evidence="1">Uncharacterized protein</fullName>
    </submittedName>
</protein>
<dbReference type="AlphaFoldDB" id="A0A2H0A355"/>